<name>A0A151X7F4_9HYME</name>
<dbReference type="Proteomes" id="UP000075809">
    <property type="component" value="Unassembled WGS sequence"/>
</dbReference>
<protein>
    <recommendedName>
        <fullName evidence="1">Mitochondrial genome maintenance exonuclease 1</fullName>
        <ecNumber evidence="1">3.1.-.-</ecNumber>
    </recommendedName>
</protein>
<proteinExistence type="inferred from homology"/>
<reference evidence="3 4" key="1">
    <citation type="submission" date="2015-09" db="EMBL/GenBank/DDBJ databases">
        <title>Trachymyrmex zeteki WGS genome.</title>
        <authorList>
            <person name="Nygaard S."/>
            <person name="Hu H."/>
            <person name="Boomsma J."/>
            <person name="Zhang G."/>
        </authorList>
    </citation>
    <scope>NUCLEOTIDE SEQUENCE [LARGE SCALE GENOMIC DNA]</scope>
    <source>
        <strain evidence="3">Tzet28-1</strain>
        <tissue evidence="3">Whole body</tissue>
    </source>
</reference>
<keyword evidence="4" id="KW-1185">Reference proteome</keyword>
<comment type="similarity">
    <text evidence="1">Belongs to the MGME1 family.</text>
</comment>
<evidence type="ECO:0000313" key="4">
    <source>
        <dbReference type="Proteomes" id="UP000075809"/>
    </source>
</evidence>
<feature type="active site" evidence="1">
    <location>
        <position position="109"/>
    </location>
</feature>
<dbReference type="GO" id="GO:0006264">
    <property type="term" value="P:mitochondrial DNA replication"/>
    <property type="evidence" value="ECO:0007669"/>
    <property type="project" value="TreeGrafter"/>
</dbReference>
<keyword evidence="1" id="KW-0378">Hydrolase</keyword>
<dbReference type="HAMAP" id="MF_03030">
    <property type="entry name" value="MGME1"/>
    <property type="match status" value="1"/>
</dbReference>
<feature type="active site" evidence="1">
    <location>
        <position position="107"/>
    </location>
</feature>
<evidence type="ECO:0000256" key="1">
    <source>
        <dbReference type="HAMAP-Rule" id="MF_03030"/>
    </source>
</evidence>
<dbReference type="STRING" id="64791.A0A151X7F4"/>
<dbReference type="EC" id="3.1.-.-" evidence="1"/>
<keyword evidence="1" id="KW-0496">Mitochondrion</keyword>
<keyword evidence="1" id="KW-0269">Exonuclease</keyword>
<keyword evidence="1" id="KW-0540">Nuclease</keyword>
<comment type="function">
    <text evidence="1">Metal-dependent single-stranded DNA (ssDNA) exonuclease involved in mitochondrial genome maintenance.</text>
</comment>
<dbReference type="PANTHER" id="PTHR31340">
    <property type="entry name" value="MITOCHONDRIAL GENOME MAINTENANCE EXONUCLEASE 1"/>
    <property type="match status" value="1"/>
</dbReference>
<dbReference type="GO" id="GO:0008297">
    <property type="term" value="F:single-stranded DNA exodeoxyribonuclease activity"/>
    <property type="evidence" value="ECO:0007669"/>
    <property type="project" value="UniProtKB-UniRule"/>
</dbReference>
<dbReference type="GO" id="GO:0005739">
    <property type="term" value="C:mitochondrion"/>
    <property type="evidence" value="ECO:0007669"/>
    <property type="project" value="UniProtKB-SubCell"/>
</dbReference>
<dbReference type="EMBL" id="KQ982446">
    <property type="protein sequence ID" value="KYQ56305.1"/>
    <property type="molecule type" value="Genomic_DNA"/>
</dbReference>
<comment type="subcellular location">
    <subcellularLocation>
        <location evidence="1">Mitochondrion</location>
    </subcellularLocation>
</comment>
<evidence type="ECO:0000313" key="3">
    <source>
        <dbReference type="EMBL" id="KYQ56305.1"/>
    </source>
</evidence>
<accession>A0A151X7F4</accession>
<dbReference type="Pfam" id="PF12705">
    <property type="entry name" value="PDDEXK_1"/>
    <property type="match status" value="1"/>
</dbReference>
<gene>
    <name evidence="3" type="ORF">ALC60_04712</name>
</gene>
<feature type="domain" description="PD-(D/E)XK endonuclease-like" evidence="2">
    <location>
        <begin position="73"/>
        <end position="142"/>
    </location>
</feature>
<dbReference type="PANTHER" id="PTHR31340:SF3">
    <property type="entry name" value="MITOCHONDRIAL GENOME MAINTENANCE EXONUCLEASE 1"/>
    <property type="match status" value="1"/>
</dbReference>
<organism evidence="3 4">
    <name type="scientific">Mycetomoellerius zeteki</name>
    <dbReference type="NCBI Taxonomy" id="64791"/>
    <lineage>
        <taxon>Eukaryota</taxon>
        <taxon>Metazoa</taxon>
        <taxon>Ecdysozoa</taxon>
        <taxon>Arthropoda</taxon>
        <taxon>Hexapoda</taxon>
        <taxon>Insecta</taxon>
        <taxon>Pterygota</taxon>
        <taxon>Neoptera</taxon>
        <taxon>Endopterygota</taxon>
        <taxon>Hymenoptera</taxon>
        <taxon>Apocrita</taxon>
        <taxon>Aculeata</taxon>
        <taxon>Formicoidea</taxon>
        <taxon>Formicidae</taxon>
        <taxon>Myrmicinae</taxon>
        <taxon>Mycetomoellerius</taxon>
    </lineage>
</organism>
<feature type="active site" evidence="1">
    <location>
        <position position="94"/>
    </location>
</feature>
<dbReference type="InterPro" id="IPR038726">
    <property type="entry name" value="PDDEXK_AddAB-type"/>
</dbReference>
<evidence type="ECO:0000259" key="2">
    <source>
        <dbReference type="Pfam" id="PF12705"/>
    </source>
</evidence>
<dbReference type="AlphaFoldDB" id="A0A151X7F4"/>
<sequence>MSPESKLALEKWKERMIKKLGQEGFEMHQKALLEDGTSLHSCIAQSLLGKEYEIPSRIEPVFKSVQCVLEDVHHVKAIETHVAHTKLHYKGVVDCIASYRNENYVIDWKKSDRQKMNLKQTYDAPIQLAAYIGAINASNLYPFVIKRGLLVIAYTCGTPATVYEVSDNTLQLYWTAWLRRLQKYHVETTNSDDNENIRQ</sequence>
<dbReference type="GO" id="GO:0043504">
    <property type="term" value="P:mitochondrial DNA repair"/>
    <property type="evidence" value="ECO:0007669"/>
    <property type="project" value="UniProtKB-UniRule"/>
</dbReference>